<evidence type="ECO:0000256" key="1">
    <source>
        <dbReference type="SAM" id="SignalP"/>
    </source>
</evidence>
<feature type="chain" id="PRO_5012734978" evidence="1">
    <location>
        <begin position="19"/>
        <end position="66"/>
    </location>
</feature>
<keyword evidence="1" id="KW-0732">Signal</keyword>
<proteinExistence type="predicted"/>
<dbReference type="AlphaFoldDB" id="A0A1Y6LAW6"/>
<evidence type="ECO:0000313" key="3">
    <source>
        <dbReference type="Proteomes" id="UP000215453"/>
    </source>
</evidence>
<organism evidence="2 3">
    <name type="scientific">Zymoseptoria tritici ST99CH_1A5</name>
    <dbReference type="NCBI Taxonomy" id="1276529"/>
    <lineage>
        <taxon>Eukaryota</taxon>
        <taxon>Fungi</taxon>
        <taxon>Dikarya</taxon>
        <taxon>Ascomycota</taxon>
        <taxon>Pezizomycotina</taxon>
        <taxon>Dothideomycetes</taxon>
        <taxon>Dothideomycetidae</taxon>
        <taxon>Mycosphaerellales</taxon>
        <taxon>Mycosphaerellaceae</taxon>
        <taxon>Zymoseptoria</taxon>
    </lineage>
</organism>
<protein>
    <submittedName>
        <fullName evidence="2">Uncharacterized protein</fullName>
    </submittedName>
</protein>
<dbReference type="Proteomes" id="UP000215453">
    <property type="component" value="Chromosome 2"/>
</dbReference>
<name>A0A1Y6LAW6_ZYMTR</name>
<evidence type="ECO:0000313" key="2">
    <source>
        <dbReference type="EMBL" id="SMY21445.1"/>
    </source>
</evidence>
<feature type="signal peptide" evidence="1">
    <location>
        <begin position="1"/>
        <end position="18"/>
    </location>
</feature>
<reference evidence="2 3" key="1">
    <citation type="submission" date="2016-10" db="EMBL/GenBank/DDBJ databases">
        <authorList>
            <person name="Varghese N."/>
        </authorList>
    </citation>
    <scope>NUCLEOTIDE SEQUENCE [LARGE SCALE GENOMIC DNA]</scope>
</reference>
<accession>A0A1Y6LAW6</accession>
<dbReference type="EMBL" id="LT882677">
    <property type="protein sequence ID" value="SMY21445.1"/>
    <property type="molecule type" value="Genomic_DNA"/>
</dbReference>
<sequence length="66" mass="7019">MRSAILVAIAIAIGTAHAATTCGYLPCHGRKDRCLWSCSDPIAGTHDSEPRGSCHIKHGGGWECRD</sequence>
<gene>
    <name evidence="2" type="ORF">ZT1A5_G2883</name>
</gene>